<evidence type="ECO:0000313" key="2">
    <source>
        <dbReference type="Proteomes" id="UP000008136"/>
    </source>
</evidence>
<name>F2KNA8_ARCVS</name>
<accession>F2KNA8</accession>
<dbReference type="KEGG" id="ave:Arcve_0170"/>
<dbReference type="OrthoDB" id="146297at2157"/>
<organism evidence="1 2">
    <name type="scientific">Archaeoglobus veneficus (strain DSM 11195 / SNP6)</name>
    <dbReference type="NCBI Taxonomy" id="693661"/>
    <lineage>
        <taxon>Archaea</taxon>
        <taxon>Methanobacteriati</taxon>
        <taxon>Methanobacteriota</taxon>
        <taxon>Archaeoglobi</taxon>
        <taxon>Archaeoglobales</taxon>
        <taxon>Archaeoglobaceae</taxon>
        <taxon>Archaeoglobus</taxon>
    </lineage>
</organism>
<dbReference type="Proteomes" id="UP000008136">
    <property type="component" value="Chromosome"/>
</dbReference>
<protein>
    <recommendedName>
        <fullName evidence="3">Roadblock/LC7 family protein</fullName>
    </recommendedName>
</protein>
<evidence type="ECO:0008006" key="3">
    <source>
        <dbReference type="Google" id="ProtNLM"/>
    </source>
</evidence>
<keyword evidence="2" id="KW-1185">Reference proteome</keyword>
<dbReference type="AlphaFoldDB" id="F2KNA8"/>
<dbReference type="HOGENOM" id="CLU_165869_0_0_2"/>
<gene>
    <name evidence="1" type="ordered locus">Arcve_0170</name>
</gene>
<proteinExistence type="predicted"/>
<evidence type="ECO:0000313" key="1">
    <source>
        <dbReference type="EMBL" id="AEA46209.1"/>
    </source>
</evidence>
<dbReference type="RefSeq" id="WP_013682885.1">
    <property type="nucleotide sequence ID" value="NC_015320.1"/>
</dbReference>
<dbReference type="EMBL" id="CP002588">
    <property type="protein sequence ID" value="AEA46209.1"/>
    <property type="molecule type" value="Genomic_DNA"/>
</dbReference>
<reference evidence="1 2" key="1">
    <citation type="submission" date="2011-03" db="EMBL/GenBank/DDBJ databases">
        <title>The complete genome of Archaeoglobus veneficus SNP6.</title>
        <authorList>
            <consortium name="US DOE Joint Genome Institute (JGI-PGF)"/>
            <person name="Lucas S."/>
            <person name="Copeland A."/>
            <person name="Lapidus A."/>
            <person name="Bruce D."/>
            <person name="Goodwin L."/>
            <person name="Pitluck S."/>
            <person name="Kyrpides N."/>
            <person name="Mavromatis K."/>
            <person name="Pagani I."/>
            <person name="Ivanova N."/>
            <person name="Mikhailova N."/>
            <person name="Lu M."/>
            <person name="Detter J.C."/>
            <person name="Tapia R."/>
            <person name="Han C."/>
            <person name="Land M."/>
            <person name="Hauser L."/>
            <person name="Markowitz V."/>
            <person name="Cheng J.-F."/>
            <person name="Hugenholtz P."/>
            <person name="Woyke T."/>
            <person name="Wu D."/>
            <person name="Spring S."/>
            <person name="Brambilla E."/>
            <person name="Klenk H.-P."/>
            <person name="Eisen J.A."/>
        </authorList>
    </citation>
    <scope>NUCLEOTIDE SEQUENCE [LARGE SCALE GENOMIC DNA]</scope>
    <source>
        <strain>SNP6</strain>
    </source>
</reference>
<sequence length="120" mass="13677">MISRISLLLSPIYSDPGIKMVALYRIDGVPVFIKINAPKREIAGTLYWLEGQIKEMLYQIFNRNLSEASFRFGDVRIHMYPVSRTLVLSIMASEEVSMYKLEVDVMSVKKQLGVLVGYEG</sequence>
<dbReference type="eggNOG" id="arCOG10224">
    <property type="taxonomic scope" value="Archaea"/>
</dbReference>
<dbReference type="STRING" id="693661.Arcve_0170"/>
<dbReference type="GeneID" id="10393262"/>